<evidence type="ECO:0000259" key="1">
    <source>
        <dbReference type="Pfam" id="PF13788"/>
    </source>
</evidence>
<dbReference type="AlphaFoldDB" id="A0A1T5BXD8"/>
<accession>A0A1T5BXD8</accession>
<dbReference type="RefSeq" id="WP_245826896.1">
    <property type="nucleotide sequence ID" value="NZ_FUYS01000003.1"/>
</dbReference>
<sequence length="152" mass="16965">MGLFCAPVKNIQAAAHRKARGNFVYLQDGGRGIMNIQIHKVNGKEIAEVTSDNVIIQHADDALDLLGNIYYQGFDSVIIYEQNVTADFFDLKNKMAGEILQKFSNYRIRLAIVGDFSKFTSQSLKDFIYESNQGKHINFVASVGEALDTLAK</sequence>
<dbReference type="InterPro" id="IPR025438">
    <property type="entry name" value="DUF4180"/>
</dbReference>
<name>A0A1T5BXD8_9SPHI</name>
<organism evidence="2 3">
    <name type="scientific">Parapedobacter luteus</name>
    <dbReference type="NCBI Taxonomy" id="623280"/>
    <lineage>
        <taxon>Bacteria</taxon>
        <taxon>Pseudomonadati</taxon>
        <taxon>Bacteroidota</taxon>
        <taxon>Sphingobacteriia</taxon>
        <taxon>Sphingobacteriales</taxon>
        <taxon>Sphingobacteriaceae</taxon>
        <taxon>Parapedobacter</taxon>
    </lineage>
</organism>
<reference evidence="2 3" key="1">
    <citation type="submission" date="2017-02" db="EMBL/GenBank/DDBJ databases">
        <authorList>
            <person name="Peterson S.W."/>
        </authorList>
    </citation>
    <scope>NUCLEOTIDE SEQUENCE [LARGE SCALE GENOMIC DNA]</scope>
    <source>
        <strain evidence="2 3">DSM 22899</strain>
    </source>
</reference>
<keyword evidence="3" id="KW-1185">Reference proteome</keyword>
<dbReference type="Pfam" id="PF13788">
    <property type="entry name" value="DUF4180"/>
    <property type="match status" value="1"/>
</dbReference>
<protein>
    <recommendedName>
        <fullName evidence="1">DUF4180 domain-containing protein</fullName>
    </recommendedName>
</protein>
<feature type="domain" description="DUF4180" evidence="1">
    <location>
        <begin position="42"/>
        <end position="150"/>
    </location>
</feature>
<gene>
    <name evidence="2" type="ORF">SAMN05660226_01825</name>
</gene>
<dbReference type="Proteomes" id="UP000190541">
    <property type="component" value="Unassembled WGS sequence"/>
</dbReference>
<dbReference type="STRING" id="623280.SAMN05660226_01825"/>
<dbReference type="EMBL" id="FUYS01000003">
    <property type="protein sequence ID" value="SKB51663.1"/>
    <property type="molecule type" value="Genomic_DNA"/>
</dbReference>
<evidence type="ECO:0000313" key="3">
    <source>
        <dbReference type="Proteomes" id="UP000190541"/>
    </source>
</evidence>
<evidence type="ECO:0000313" key="2">
    <source>
        <dbReference type="EMBL" id="SKB51663.1"/>
    </source>
</evidence>
<proteinExistence type="predicted"/>